<evidence type="ECO:0000313" key="2">
    <source>
        <dbReference type="EMBL" id="ERJ76365.1"/>
    </source>
</evidence>
<dbReference type="InterPro" id="IPR036291">
    <property type="entry name" value="NAD(P)-bd_dom_sf"/>
</dbReference>
<dbReference type="InterPro" id="IPR051606">
    <property type="entry name" value="Polyketide_Oxido-like"/>
</dbReference>
<dbReference type="Pfam" id="PF13460">
    <property type="entry name" value="NAD_binding_10"/>
    <property type="match status" value="1"/>
</dbReference>
<dbReference type="PATRIC" id="fig|1227275.3.peg.936"/>
<comment type="caution">
    <text evidence="2">The sequence shown here is derived from an EMBL/GenBank/DDBJ whole genome shotgun (WGS) entry which is preliminary data.</text>
</comment>
<dbReference type="InterPro" id="IPR016040">
    <property type="entry name" value="NAD(P)-bd_dom"/>
</dbReference>
<dbReference type="HOGENOM" id="CLU_025711_3_1_9"/>
<evidence type="ECO:0000259" key="1">
    <source>
        <dbReference type="Pfam" id="PF13460"/>
    </source>
</evidence>
<dbReference type="PANTHER" id="PTHR43355">
    <property type="entry name" value="FLAVIN REDUCTASE (NADPH)"/>
    <property type="match status" value="1"/>
</dbReference>
<dbReference type="AlphaFoldDB" id="U2J9B1"/>
<reference evidence="2 3" key="1">
    <citation type="submission" date="2013-06" db="EMBL/GenBank/DDBJ databases">
        <authorList>
            <person name="Weinstock G."/>
            <person name="Sodergren E."/>
            <person name="Lobos E.A."/>
            <person name="Fulton L."/>
            <person name="Fulton R."/>
            <person name="Courtney L."/>
            <person name="Fronick C."/>
            <person name="O'Laughlin M."/>
            <person name="Godfrey J."/>
            <person name="Wilson R.M."/>
            <person name="Miner T."/>
            <person name="Farmer C."/>
            <person name="Delehaunty K."/>
            <person name="Cordes M."/>
            <person name="Minx P."/>
            <person name="Tomlinson C."/>
            <person name="Chen J."/>
            <person name="Wollam A."/>
            <person name="Pepin K.H."/>
            <person name="Bhonagiri V."/>
            <person name="Zhang X."/>
            <person name="Warren W."/>
            <person name="Mitreva M."/>
            <person name="Mardis E.R."/>
            <person name="Wilson R.K."/>
        </authorList>
    </citation>
    <scope>NUCLEOTIDE SEQUENCE [LARGE SCALE GENOMIC DNA]</scope>
    <source>
        <strain evidence="2 3">W1703</strain>
    </source>
</reference>
<dbReference type="Proteomes" id="UP000016617">
    <property type="component" value="Unassembled WGS sequence"/>
</dbReference>
<dbReference type="Gene3D" id="3.40.50.720">
    <property type="entry name" value="NAD(P)-binding Rossmann-like Domain"/>
    <property type="match status" value="1"/>
</dbReference>
<evidence type="ECO:0000313" key="3">
    <source>
        <dbReference type="Proteomes" id="UP000016617"/>
    </source>
</evidence>
<sequence>MVSLEIQEDQMINVLVLGATGRTGRLIIDELIKQDSVQILAGLRKESDKARLAPLRKAVRSTVIDIEDEGKLQRVLHDHDIDIVVQAIRLREDIPDDALVQLEQRLRQAFPFSKEFRIVTVGGAGALRLENGQRFWETDCFPAMTLPRGAAHAKLRDYLEESSLKDSWTYLIPPPVYRPDGNRTGSYQRHSPTMAEDFFLKKEISYADFALAVADAVVKEWRGTYLISI</sequence>
<dbReference type="SUPFAM" id="SSF51735">
    <property type="entry name" value="NAD(P)-binding Rossmann-fold domains"/>
    <property type="match status" value="1"/>
</dbReference>
<dbReference type="GO" id="GO:0016646">
    <property type="term" value="F:oxidoreductase activity, acting on the CH-NH group of donors, NAD or NADP as acceptor"/>
    <property type="evidence" value="ECO:0007669"/>
    <property type="project" value="TreeGrafter"/>
</dbReference>
<feature type="domain" description="NAD(P)-binding" evidence="1">
    <location>
        <begin position="18"/>
        <end position="217"/>
    </location>
</feature>
<proteinExistence type="predicted"/>
<accession>U2J9B1</accession>
<protein>
    <recommendedName>
        <fullName evidence="1">NAD(P)-binding domain-containing protein</fullName>
    </recommendedName>
</protein>
<dbReference type="PANTHER" id="PTHR43355:SF2">
    <property type="entry name" value="FLAVIN REDUCTASE (NADPH)"/>
    <property type="match status" value="1"/>
</dbReference>
<gene>
    <name evidence="2" type="ORF">HMPREF1557_01060</name>
</gene>
<organism evidence="2 3">
    <name type="scientific">Streptococcus sobrinus W1703</name>
    <dbReference type="NCBI Taxonomy" id="1227275"/>
    <lineage>
        <taxon>Bacteria</taxon>
        <taxon>Bacillati</taxon>
        <taxon>Bacillota</taxon>
        <taxon>Bacilli</taxon>
        <taxon>Lactobacillales</taxon>
        <taxon>Streptococcaceae</taxon>
        <taxon>Streptococcus</taxon>
    </lineage>
</organism>
<name>U2J9B1_9STRE</name>
<dbReference type="EMBL" id="AWVA01000066">
    <property type="protein sequence ID" value="ERJ76365.1"/>
    <property type="molecule type" value="Genomic_DNA"/>
</dbReference>